<sequence length="161" mass="18266">MLYSLVEIHVVIYKFSCNDSVAFRTKSSNKLYQGNTPGYGDPHGVQAKTVSHDDGYYHTPILASMSHEANVVNNYLRYQIRDWVGSMSMSELVSLDNELQSWISNVAFVYGNYVVAYKLHLGDFALTSNLNQSLVQKEKHAQGVTWQDRVKNQEVINRASL</sequence>
<proteinExistence type="predicted"/>
<protein>
    <submittedName>
        <fullName evidence="1 2">Uncharacterized protein</fullName>
    </submittedName>
</protein>
<dbReference type="EMBL" id="KB310159">
    <property type="protein sequence ID" value="ELT92348.1"/>
    <property type="molecule type" value="Genomic_DNA"/>
</dbReference>
<reference evidence="3" key="1">
    <citation type="submission" date="2012-12" db="EMBL/GenBank/DDBJ databases">
        <authorList>
            <person name="Hellsten U."/>
            <person name="Grimwood J."/>
            <person name="Chapman J.A."/>
            <person name="Shapiro H."/>
            <person name="Aerts A."/>
            <person name="Otillar R.P."/>
            <person name="Terry A.Y."/>
            <person name="Boore J.L."/>
            <person name="Simakov O."/>
            <person name="Marletaz F."/>
            <person name="Cho S.-J."/>
            <person name="Edsinger-Gonzales E."/>
            <person name="Havlak P."/>
            <person name="Kuo D.-H."/>
            <person name="Larsson T."/>
            <person name="Lv J."/>
            <person name="Arendt D."/>
            <person name="Savage R."/>
            <person name="Osoegawa K."/>
            <person name="de Jong P."/>
            <person name="Lindberg D.R."/>
            <person name="Seaver E.C."/>
            <person name="Weisblat D.A."/>
            <person name="Putnam N.H."/>
            <person name="Grigoriev I.V."/>
            <person name="Rokhsar D.S."/>
        </authorList>
    </citation>
    <scope>NUCLEOTIDE SEQUENCE</scope>
    <source>
        <strain evidence="3">I ESC-2004</strain>
    </source>
</reference>
<evidence type="ECO:0000313" key="1">
    <source>
        <dbReference type="EMBL" id="ELT92348.1"/>
    </source>
</evidence>
<dbReference type="Proteomes" id="UP000014760">
    <property type="component" value="Unassembled WGS sequence"/>
</dbReference>
<keyword evidence="3" id="KW-1185">Reference proteome</keyword>
<accession>R7TF27</accession>
<organism evidence="1">
    <name type="scientific">Capitella teleta</name>
    <name type="common">Polychaete worm</name>
    <dbReference type="NCBI Taxonomy" id="283909"/>
    <lineage>
        <taxon>Eukaryota</taxon>
        <taxon>Metazoa</taxon>
        <taxon>Spiralia</taxon>
        <taxon>Lophotrochozoa</taxon>
        <taxon>Annelida</taxon>
        <taxon>Polychaeta</taxon>
        <taxon>Sedentaria</taxon>
        <taxon>Scolecida</taxon>
        <taxon>Capitellidae</taxon>
        <taxon>Capitella</taxon>
    </lineage>
</organism>
<dbReference type="EMBL" id="AMQN01002833">
    <property type="status" value="NOT_ANNOTATED_CDS"/>
    <property type="molecule type" value="Genomic_DNA"/>
</dbReference>
<gene>
    <name evidence="1" type="ORF">CAPTEDRAFT_191227</name>
</gene>
<dbReference type="EnsemblMetazoa" id="CapteT191227">
    <property type="protein sequence ID" value="CapteP191227"/>
    <property type="gene ID" value="CapteG191227"/>
</dbReference>
<dbReference type="AlphaFoldDB" id="R7TF27"/>
<evidence type="ECO:0000313" key="2">
    <source>
        <dbReference type="EnsemblMetazoa" id="CapteP191227"/>
    </source>
</evidence>
<reference evidence="2" key="3">
    <citation type="submission" date="2015-06" db="UniProtKB">
        <authorList>
            <consortium name="EnsemblMetazoa"/>
        </authorList>
    </citation>
    <scope>IDENTIFICATION</scope>
</reference>
<evidence type="ECO:0000313" key="3">
    <source>
        <dbReference type="Proteomes" id="UP000014760"/>
    </source>
</evidence>
<dbReference type="HOGENOM" id="CLU_1645344_0_0_1"/>
<reference evidence="1 3" key="2">
    <citation type="journal article" date="2013" name="Nature">
        <title>Insights into bilaterian evolution from three spiralian genomes.</title>
        <authorList>
            <person name="Simakov O."/>
            <person name="Marletaz F."/>
            <person name="Cho S.J."/>
            <person name="Edsinger-Gonzales E."/>
            <person name="Havlak P."/>
            <person name="Hellsten U."/>
            <person name="Kuo D.H."/>
            <person name="Larsson T."/>
            <person name="Lv J."/>
            <person name="Arendt D."/>
            <person name="Savage R."/>
            <person name="Osoegawa K."/>
            <person name="de Jong P."/>
            <person name="Grimwood J."/>
            <person name="Chapman J.A."/>
            <person name="Shapiro H."/>
            <person name="Aerts A."/>
            <person name="Otillar R.P."/>
            <person name="Terry A.Y."/>
            <person name="Boore J.L."/>
            <person name="Grigoriev I.V."/>
            <person name="Lindberg D.R."/>
            <person name="Seaver E.C."/>
            <person name="Weisblat D.A."/>
            <person name="Putnam N.H."/>
            <person name="Rokhsar D.S."/>
        </authorList>
    </citation>
    <scope>NUCLEOTIDE SEQUENCE</scope>
    <source>
        <strain evidence="1 3">I ESC-2004</strain>
    </source>
</reference>
<name>R7TF27_CAPTE</name>